<keyword evidence="5" id="KW-1185">Reference proteome</keyword>
<feature type="transmembrane region" description="Helical" evidence="1">
    <location>
        <begin position="291"/>
        <end position="311"/>
    </location>
</feature>
<dbReference type="EMBL" id="LNYE01000022">
    <property type="protein sequence ID" value="KTD11016.1"/>
    <property type="molecule type" value="Genomic_DNA"/>
</dbReference>
<feature type="transmembrane region" description="Helical" evidence="1">
    <location>
        <begin position="198"/>
        <end position="219"/>
    </location>
</feature>
<name>A0A378JIY0_9GAMM</name>
<dbReference type="RefSeq" id="WP_058499091.1">
    <property type="nucleotide sequence ID" value="NZ_CAAAHW010000003.1"/>
</dbReference>
<feature type="transmembrane region" description="Helical" evidence="1">
    <location>
        <begin position="141"/>
        <end position="160"/>
    </location>
</feature>
<dbReference type="EC" id="2.3.1.78" evidence="3"/>
<dbReference type="GO" id="GO:0015019">
    <property type="term" value="F:heparan-alpha-glucosaminide N-acetyltransferase activity"/>
    <property type="evidence" value="ECO:0007669"/>
    <property type="project" value="UniProtKB-EC"/>
</dbReference>
<gene>
    <name evidence="3" type="ORF">Lgra_1982</name>
    <name evidence="4" type="ORF">NCTC12388_01626</name>
</gene>
<proteinExistence type="predicted"/>
<evidence type="ECO:0000313" key="3">
    <source>
        <dbReference type="EMBL" id="KTD11016.1"/>
    </source>
</evidence>
<accession>A0A378JIY0</accession>
<dbReference type="STRING" id="45066.Lgra_1982"/>
<dbReference type="Proteomes" id="UP000254476">
    <property type="component" value="Unassembled WGS sequence"/>
</dbReference>
<dbReference type="PANTHER" id="PTHR31061">
    <property type="entry name" value="LD22376P"/>
    <property type="match status" value="1"/>
</dbReference>
<feature type="transmembrane region" description="Helical" evidence="1">
    <location>
        <begin position="12"/>
        <end position="33"/>
    </location>
</feature>
<keyword evidence="1" id="KW-0812">Transmembrane</keyword>
<reference evidence="4 6" key="2">
    <citation type="submission" date="2018-06" db="EMBL/GenBank/DDBJ databases">
        <authorList>
            <consortium name="Pathogen Informatics"/>
            <person name="Doyle S."/>
        </authorList>
    </citation>
    <scope>NUCLEOTIDE SEQUENCE [LARGE SCALE GENOMIC DNA]</scope>
    <source>
        <strain evidence="4 6">NCTC12388</strain>
    </source>
</reference>
<sequence>MSTHLLQNERILSLDVFRGLTMALMVIVNSLGMRISYPILLHSEWDGCTLADLVFPSFLFIVGMTTVISLKKHVKEESKREVYYSIFKRTIILFLFGILINVFPKPIDVSTIRVYGILQRIALCYLICAFLYLHTTVRAQIFIFWGILLGYWYFLTQIHLPGVGVNQLSMARNWVGYIDQLIFSPPHLFFKNFDSEGLLSTIPSVATTLSGVIAGSFLLTHTQKQTKCIMMVAVGLLFLLLGWVWNYSFPINKQLWTSSFVLWCSGFSLIVFSLCYFIIDIMRYTKWSFPFKILGMNALFIFIFHVMLLKIQSFFLLPLPDGTQDIIRVVITEYLFGNFSPKNAGLFYSLMFLFLNFLVASFLYWRKIFIKI</sequence>
<reference evidence="3 5" key="1">
    <citation type="submission" date="2015-11" db="EMBL/GenBank/DDBJ databases">
        <title>Genomic analysis of 38 Legionella species identifies large and diverse effector repertoires.</title>
        <authorList>
            <person name="Burstein D."/>
            <person name="Amaro F."/>
            <person name="Zusman T."/>
            <person name="Lifshitz Z."/>
            <person name="Cohen O."/>
            <person name="Gilbert J.A."/>
            <person name="Pupko T."/>
            <person name="Shuman H.A."/>
            <person name="Segal G."/>
        </authorList>
    </citation>
    <scope>NUCLEOTIDE SEQUENCE [LARGE SCALE GENOMIC DNA]</scope>
    <source>
        <strain evidence="3 5">Lyon 8420412</strain>
    </source>
</reference>
<feature type="domain" description="Heparan-alpha-glucosaminide N-acetyltransferase catalytic" evidence="2">
    <location>
        <begin position="10"/>
        <end position="228"/>
    </location>
</feature>
<organism evidence="4 6">
    <name type="scientific">Legionella gratiana</name>
    <dbReference type="NCBI Taxonomy" id="45066"/>
    <lineage>
        <taxon>Bacteria</taxon>
        <taxon>Pseudomonadati</taxon>
        <taxon>Pseudomonadota</taxon>
        <taxon>Gammaproteobacteria</taxon>
        <taxon>Legionellales</taxon>
        <taxon>Legionellaceae</taxon>
        <taxon>Legionella</taxon>
    </lineage>
</organism>
<dbReference type="OrthoDB" id="9788724at2"/>
<feature type="transmembrane region" description="Helical" evidence="1">
    <location>
        <begin position="345"/>
        <end position="365"/>
    </location>
</feature>
<evidence type="ECO:0000313" key="5">
    <source>
        <dbReference type="Proteomes" id="UP000054691"/>
    </source>
</evidence>
<evidence type="ECO:0000313" key="6">
    <source>
        <dbReference type="Proteomes" id="UP000254476"/>
    </source>
</evidence>
<dbReference type="Proteomes" id="UP000054691">
    <property type="component" value="Unassembled WGS sequence"/>
</dbReference>
<keyword evidence="3" id="KW-0012">Acyltransferase</keyword>
<feature type="transmembrane region" description="Helical" evidence="1">
    <location>
        <begin position="260"/>
        <end position="279"/>
    </location>
</feature>
<dbReference type="AlphaFoldDB" id="A0A378JIY0"/>
<evidence type="ECO:0000256" key="1">
    <source>
        <dbReference type="SAM" id="Phobius"/>
    </source>
</evidence>
<feature type="transmembrane region" description="Helical" evidence="1">
    <location>
        <begin position="115"/>
        <end position="134"/>
    </location>
</feature>
<keyword evidence="1" id="KW-1133">Transmembrane helix</keyword>
<feature type="transmembrane region" description="Helical" evidence="1">
    <location>
        <begin position="228"/>
        <end position="248"/>
    </location>
</feature>
<dbReference type="PANTHER" id="PTHR31061:SF24">
    <property type="entry name" value="LD22376P"/>
    <property type="match status" value="1"/>
</dbReference>
<dbReference type="EMBL" id="UGOB01000001">
    <property type="protein sequence ID" value="STX44640.1"/>
    <property type="molecule type" value="Genomic_DNA"/>
</dbReference>
<keyword evidence="4" id="KW-0808">Transferase</keyword>
<protein>
    <submittedName>
        <fullName evidence="4">Heparan-alpha-glucosaminide N-acetyltransferase</fullName>
        <ecNumber evidence="3">2.3.1.78</ecNumber>
    </submittedName>
</protein>
<feature type="transmembrane region" description="Helical" evidence="1">
    <location>
        <begin position="53"/>
        <end position="70"/>
    </location>
</feature>
<dbReference type="Pfam" id="PF07786">
    <property type="entry name" value="HGSNAT_cat"/>
    <property type="match status" value="1"/>
</dbReference>
<keyword evidence="1" id="KW-0472">Membrane</keyword>
<feature type="transmembrane region" description="Helical" evidence="1">
    <location>
        <begin position="82"/>
        <end position="103"/>
    </location>
</feature>
<evidence type="ECO:0000259" key="2">
    <source>
        <dbReference type="Pfam" id="PF07786"/>
    </source>
</evidence>
<dbReference type="InterPro" id="IPR012429">
    <property type="entry name" value="HGSNAT_cat"/>
</dbReference>
<evidence type="ECO:0000313" key="4">
    <source>
        <dbReference type="EMBL" id="STX44640.1"/>
    </source>
</evidence>